<protein>
    <submittedName>
        <fullName evidence="1">Uncharacterized protein</fullName>
    </submittedName>
</protein>
<evidence type="ECO:0000313" key="1">
    <source>
        <dbReference type="EMBL" id="KKU90405.1"/>
    </source>
</evidence>
<dbReference type="EMBL" id="LCPB01000003">
    <property type="protein sequence ID" value="KKU90405.1"/>
    <property type="molecule type" value="Genomic_DNA"/>
</dbReference>
<reference evidence="1 2" key="1">
    <citation type="journal article" date="2015" name="Nature">
        <title>rRNA introns, odd ribosomes, and small enigmatic genomes across a large radiation of phyla.</title>
        <authorList>
            <person name="Brown C.T."/>
            <person name="Hug L.A."/>
            <person name="Thomas B.C."/>
            <person name="Sharon I."/>
            <person name="Castelle C.J."/>
            <person name="Singh A."/>
            <person name="Wilkins M.J."/>
            <person name="Williams K.H."/>
            <person name="Banfield J.F."/>
        </authorList>
    </citation>
    <scope>NUCLEOTIDE SEQUENCE [LARGE SCALE GENOMIC DNA]</scope>
</reference>
<accession>A0A0G1X7Q5</accession>
<evidence type="ECO:0000313" key="2">
    <source>
        <dbReference type="Proteomes" id="UP000033882"/>
    </source>
</evidence>
<gene>
    <name evidence="1" type="ORF">UY19_C0003G0060</name>
</gene>
<proteinExistence type="predicted"/>
<dbReference type="Proteomes" id="UP000033882">
    <property type="component" value="Unassembled WGS sequence"/>
</dbReference>
<organism evidence="1 2">
    <name type="scientific">Candidatus Wolfebacteria bacterium GW2011_GWA2_47_9b</name>
    <dbReference type="NCBI Taxonomy" id="1619005"/>
    <lineage>
        <taxon>Bacteria</taxon>
        <taxon>Candidatus Wolfeibacteriota</taxon>
    </lineage>
</organism>
<dbReference type="AlphaFoldDB" id="A0A0G1X7Q5"/>
<sequence>MKREKATAWVCACVHPDVEYDQCNPRKPFKSLSRTKVAAHERNHLTCIDNHKKLMAMVADAPNVIGSRLRVGTWDDWKGILEATKAFAKLAHEHQGIYRRSFFIYGASDNLIKAVRTLIWCQTKEGHSVDGERWMKEAFRTLEAMFNDIKLRGERKRCPKKSFMTRMFTAKKLLGEIRKEVGLIGRKFPNAEGLGEVGEMICICSQQTVSALHESHGEIQ</sequence>
<name>A0A0G1X7Q5_9BACT</name>
<comment type="caution">
    <text evidence="1">The sequence shown here is derived from an EMBL/GenBank/DDBJ whole genome shotgun (WGS) entry which is preliminary data.</text>
</comment>